<dbReference type="SUPFAM" id="SSF57829">
    <property type="entry name" value="Zn-binding ribosomal proteins"/>
    <property type="match status" value="1"/>
</dbReference>
<evidence type="ECO:0000256" key="1">
    <source>
        <dbReference type="ARBA" id="ARBA00008560"/>
    </source>
</evidence>
<accession>A0A143WN92</accession>
<protein>
    <recommendedName>
        <fullName evidence="4 5">Large ribosomal subunit protein bL32</fullName>
    </recommendedName>
</protein>
<evidence type="ECO:0000313" key="7">
    <source>
        <dbReference type="EMBL" id="CUX76656.1"/>
    </source>
</evidence>
<keyword evidence="2 5" id="KW-0689">Ribosomal protein</keyword>
<evidence type="ECO:0000256" key="5">
    <source>
        <dbReference type="HAMAP-Rule" id="MF_00340"/>
    </source>
</evidence>
<feature type="region of interest" description="Disordered" evidence="6">
    <location>
        <begin position="1"/>
        <end position="21"/>
    </location>
</feature>
<comment type="similarity">
    <text evidence="1 5">Belongs to the bacterial ribosomal protein bL32 family.</text>
</comment>
<dbReference type="Proteomes" id="UP000075242">
    <property type="component" value="Chromosome I"/>
</dbReference>
<gene>
    <name evidence="5 7" type="primary">rpmF</name>
    <name evidence="7" type="ORF">MHIR_TP00014</name>
</gene>
<dbReference type="NCBIfam" id="TIGR01031">
    <property type="entry name" value="rpmF_bact"/>
    <property type="match status" value="1"/>
</dbReference>
<dbReference type="HAMAP" id="MF_00340">
    <property type="entry name" value="Ribosomal_bL32"/>
    <property type="match status" value="1"/>
</dbReference>
<organism evidence="7 8">
    <name type="scientific">Tremblaya princeps</name>
    <dbReference type="NCBI Taxonomy" id="189385"/>
    <lineage>
        <taxon>Bacteria</taxon>
        <taxon>Pseudomonadati</taxon>
        <taxon>Pseudomonadota</taxon>
        <taxon>Betaproteobacteria</taxon>
        <taxon>Candidatus Tremblayella</taxon>
    </lineage>
</organism>
<evidence type="ECO:0000256" key="2">
    <source>
        <dbReference type="ARBA" id="ARBA00022980"/>
    </source>
</evidence>
<dbReference type="Pfam" id="PF01783">
    <property type="entry name" value="Ribosomal_L32p"/>
    <property type="match status" value="1"/>
</dbReference>
<dbReference type="AlphaFoldDB" id="A0A143WN92"/>
<evidence type="ECO:0000313" key="8">
    <source>
        <dbReference type="Proteomes" id="UP000075242"/>
    </source>
</evidence>
<proteinExistence type="inferred from homology"/>
<evidence type="ECO:0000256" key="4">
    <source>
        <dbReference type="ARBA" id="ARBA00035178"/>
    </source>
</evidence>
<keyword evidence="3 5" id="KW-0687">Ribonucleoprotein</keyword>
<dbReference type="InterPro" id="IPR002677">
    <property type="entry name" value="Ribosomal_bL32"/>
</dbReference>
<evidence type="ECO:0000256" key="3">
    <source>
        <dbReference type="ARBA" id="ARBA00023274"/>
    </source>
</evidence>
<reference evidence="8" key="1">
    <citation type="submission" date="2016-01" db="EMBL/GenBank/DDBJ databases">
        <authorList>
            <person name="Husnik F."/>
        </authorList>
    </citation>
    <scope>NUCLEOTIDE SEQUENCE [LARGE SCALE GENOMIC DNA]</scope>
</reference>
<evidence type="ECO:0000256" key="6">
    <source>
        <dbReference type="SAM" id="MobiDB-lite"/>
    </source>
</evidence>
<dbReference type="GO" id="GO:0015934">
    <property type="term" value="C:large ribosomal subunit"/>
    <property type="evidence" value="ECO:0007669"/>
    <property type="project" value="InterPro"/>
</dbReference>
<name>A0A143WN92_TREPR</name>
<sequence length="67" mass="7559">MAAPKRKKSTSRRNMRRHSGRLRLPAISTDRSGNMHLRHYATIACRGYGRLCPDNTPTQAVEGEQHG</sequence>
<dbReference type="PATRIC" id="fig|189385.8.peg.21"/>
<dbReference type="EMBL" id="LN999011">
    <property type="protein sequence ID" value="CUX76656.1"/>
    <property type="molecule type" value="Genomic_DNA"/>
</dbReference>
<dbReference type="GO" id="GO:0003735">
    <property type="term" value="F:structural constituent of ribosome"/>
    <property type="evidence" value="ECO:0007669"/>
    <property type="project" value="InterPro"/>
</dbReference>
<dbReference type="InterPro" id="IPR011332">
    <property type="entry name" value="Ribosomal_zn-bd"/>
</dbReference>
<dbReference type="GO" id="GO:0006412">
    <property type="term" value="P:translation"/>
    <property type="evidence" value="ECO:0007669"/>
    <property type="project" value="UniProtKB-UniRule"/>
</dbReference>